<protein>
    <submittedName>
        <fullName evidence="1">Uncharacterized protein</fullName>
    </submittedName>
</protein>
<name>A0A8X6J8M7_TRICU</name>
<reference evidence="1" key="1">
    <citation type="submission" date="2020-07" db="EMBL/GenBank/DDBJ databases">
        <title>Multicomponent nature underlies the extraordinary mechanical properties of spider dragline silk.</title>
        <authorList>
            <person name="Kono N."/>
            <person name="Nakamura H."/>
            <person name="Mori M."/>
            <person name="Yoshida Y."/>
            <person name="Ohtoshi R."/>
            <person name="Malay A.D."/>
            <person name="Moran D.A.P."/>
            <person name="Tomita M."/>
            <person name="Numata K."/>
            <person name="Arakawa K."/>
        </authorList>
    </citation>
    <scope>NUCLEOTIDE SEQUENCE</scope>
</reference>
<gene>
    <name evidence="1" type="ORF">TNCT_401681</name>
</gene>
<keyword evidence="2" id="KW-1185">Reference proteome</keyword>
<proteinExistence type="predicted"/>
<dbReference type="Proteomes" id="UP000887116">
    <property type="component" value="Unassembled WGS sequence"/>
</dbReference>
<evidence type="ECO:0000313" key="1">
    <source>
        <dbReference type="EMBL" id="GFQ96570.1"/>
    </source>
</evidence>
<evidence type="ECO:0000313" key="2">
    <source>
        <dbReference type="Proteomes" id="UP000887116"/>
    </source>
</evidence>
<dbReference type="EMBL" id="BMAO01024621">
    <property type="protein sequence ID" value="GFQ96570.1"/>
    <property type="molecule type" value="Genomic_DNA"/>
</dbReference>
<accession>A0A8X6J8M7</accession>
<comment type="caution">
    <text evidence="1">The sequence shown here is derived from an EMBL/GenBank/DDBJ whole genome shotgun (WGS) entry which is preliminary data.</text>
</comment>
<dbReference type="AlphaFoldDB" id="A0A8X6J8M7"/>
<sequence>MAISGDLIDKADKVITFNHIITGDEKWRYLFDIQSKRKSSTWTSPRLTMNEKIPAGSEQRESNDRVHDVFTESGATVVDFKDSWVLAWVDHVVSKEYFSQMKPFQVRHTFDFITYGLLKKAVEKY</sequence>
<organism evidence="1 2">
    <name type="scientific">Trichonephila clavata</name>
    <name type="common">Joro spider</name>
    <name type="synonym">Nephila clavata</name>
    <dbReference type="NCBI Taxonomy" id="2740835"/>
    <lineage>
        <taxon>Eukaryota</taxon>
        <taxon>Metazoa</taxon>
        <taxon>Ecdysozoa</taxon>
        <taxon>Arthropoda</taxon>
        <taxon>Chelicerata</taxon>
        <taxon>Arachnida</taxon>
        <taxon>Araneae</taxon>
        <taxon>Araneomorphae</taxon>
        <taxon>Entelegynae</taxon>
        <taxon>Araneoidea</taxon>
        <taxon>Nephilidae</taxon>
        <taxon>Trichonephila</taxon>
    </lineage>
</organism>